<feature type="binding site" evidence="4">
    <location>
        <position position="83"/>
    </location>
    <ligand>
        <name>S-adenosyl-L-methionine</name>
        <dbReference type="ChEBI" id="CHEBI:59789"/>
    </ligand>
</feature>
<dbReference type="InterPro" id="IPR050362">
    <property type="entry name" value="Cation-dep_OMT"/>
</dbReference>
<dbReference type="EMBL" id="JBHLVO010000001">
    <property type="protein sequence ID" value="MFC0270100.1"/>
    <property type="molecule type" value="Genomic_DNA"/>
</dbReference>
<dbReference type="InterPro" id="IPR029063">
    <property type="entry name" value="SAM-dependent_MTases_sf"/>
</dbReference>
<evidence type="ECO:0000313" key="5">
    <source>
        <dbReference type="EMBL" id="MFC0270100.1"/>
    </source>
</evidence>
<name>A0ABV6G9A0_9BACI</name>
<evidence type="ECO:0000256" key="2">
    <source>
        <dbReference type="ARBA" id="ARBA00022679"/>
    </source>
</evidence>
<feature type="binding site" evidence="4">
    <location>
        <position position="158"/>
    </location>
    <ligand>
        <name>Mg(2+)</name>
        <dbReference type="ChEBI" id="CHEBI:18420"/>
    </ligand>
</feature>
<comment type="catalytic activity">
    <reaction evidence="4">
        <text>5-hydroxyuridine(34) in tRNA + S-adenosyl-L-methionine = 5-methoxyuridine(34) in tRNA + S-adenosyl-L-homocysteine + H(+)</text>
        <dbReference type="Rhea" id="RHEA:60524"/>
        <dbReference type="Rhea" id="RHEA-COMP:13381"/>
        <dbReference type="Rhea" id="RHEA-COMP:15591"/>
        <dbReference type="ChEBI" id="CHEBI:15378"/>
        <dbReference type="ChEBI" id="CHEBI:57856"/>
        <dbReference type="ChEBI" id="CHEBI:59789"/>
        <dbReference type="ChEBI" id="CHEBI:136877"/>
        <dbReference type="ChEBI" id="CHEBI:143860"/>
    </reaction>
</comment>
<feature type="binding site" evidence="4">
    <location>
        <position position="36"/>
    </location>
    <ligand>
        <name>S-adenosyl-L-methionine</name>
        <dbReference type="ChEBI" id="CHEBI:59789"/>
    </ligand>
</feature>
<keyword evidence="4" id="KW-0479">Metal-binding</keyword>
<dbReference type="InterPro" id="IPR043675">
    <property type="entry name" value="TrmR_methyltr"/>
</dbReference>
<evidence type="ECO:0000313" key="6">
    <source>
        <dbReference type="Proteomes" id="UP001589854"/>
    </source>
</evidence>
<protein>
    <recommendedName>
        <fullName evidence="4">tRNA 5-hydroxyuridine methyltransferase</fullName>
        <ecNumber evidence="4">2.1.1.-</ecNumber>
    </recommendedName>
    <alternativeName>
        <fullName evidence="4">ho5U methyltransferase</fullName>
    </alternativeName>
</protein>
<evidence type="ECO:0000256" key="3">
    <source>
        <dbReference type="ARBA" id="ARBA00022691"/>
    </source>
</evidence>
<dbReference type="EC" id="2.1.1.-" evidence="4"/>
<evidence type="ECO:0000256" key="1">
    <source>
        <dbReference type="ARBA" id="ARBA00022603"/>
    </source>
</evidence>
<organism evidence="5 6">
    <name type="scientific">Metabacillus herbersteinensis</name>
    <dbReference type="NCBI Taxonomy" id="283816"/>
    <lineage>
        <taxon>Bacteria</taxon>
        <taxon>Bacillati</taxon>
        <taxon>Bacillota</taxon>
        <taxon>Bacilli</taxon>
        <taxon>Bacillales</taxon>
        <taxon>Bacillaceae</taxon>
        <taxon>Metabacillus</taxon>
    </lineage>
</organism>
<dbReference type="CDD" id="cd02440">
    <property type="entry name" value="AdoMet_MTases"/>
    <property type="match status" value="1"/>
</dbReference>
<dbReference type="Proteomes" id="UP001589854">
    <property type="component" value="Unassembled WGS sequence"/>
</dbReference>
<comment type="similarity">
    <text evidence="4">Belongs to the class I-like SAM-binding methyltransferase superfamily. Cation-dependent O-methyltransferase family.</text>
</comment>
<dbReference type="SUPFAM" id="SSF53335">
    <property type="entry name" value="S-adenosyl-L-methionine-dependent methyltransferases"/>
    <property type="match status" value="1"/>
</dbReference>
<keyword evidence="4" id="KW-0460">Magnesium</keyword>
<keyword evidence="2 4" id="KW-0808">Transferase</keyword>
<proteinExistence type="inferred from homology"/>
<dbReference type="PANTHER" id="PTHR10509:SF14">
    <property type="entry name" value="CAFFEOYL-COA O-METHYLTRANSFERASE 3-RELATED"/>
    <property type="match status" value="1"/>
</dbReference>
<dbReference type="PROSITE" id="PS51682">
    <property type="entry name" value="SAM_OMT_I"/>
    <property type="match status" value="1"/>
</dbReference>
<dbReference type="Gene3D" id="3.40.50.150">
    <property type="entry name" value="Vaccinia Virus protein VP39"/>
    <property type="match status" value="1"/>
</dbReference>
<comment type="subunit">
    <text evidence="4">Homodimer.</text>
</comment>
<dbReference type="HAMAP" id="MF_02217">
    <property type="entry name" value="TrmR_methyltr"/>
    <property type="match status" value="1"/>
</dbReference>
<sequence length="214" mass="24389">MIKQEVLTYLEKLIPGRTPYVEEMEQYAGLHGVPIMEKTGVELLLLLLSMQQPKKILEIGTAIGYSAIRMAMKLPEAEIITIERDETRYQQAREYITKLNLETRIHLLLGDALEISEEVRKQGPFDALFIDAAKSQSRGFFNLYEPMLAKQGLIITDNVLFKGIVAKDVSEIDSRNVRQLVRKINTYNEWLYTLPNYETTIIPVGDGIAVSRSL</sequence>
<dbReference type="RefSeq" id="WP_378929720.1">
    <property type="nucleotide sequence ID" value="NZ_JBHLVO010000001.1"/>
</dbReference>
<feature type="binding site" evidence="4">
    <location>
        <position position="131"/>
    </location>
    <ligand>
        <name>Mg(2+)</name>
        <dbReference type="ChEBI" id="CHEBI:18420"/>
    </ligand>
</feature>
<comment type="caution">
    <text evidence="5">The sequence shown here is derived from an EMBL/GenBank/DDBJ whole genome shotgun (WGS) entry which is preliminary data.</text>
</comment>
<keyword evidence="6" id="KW-1185">Reference proteome</keyword>
<comment type="function">
    <text evidence="4">Catalyzes the methylation of 5-hydroxyuridine (ho5U) to form 5-methoxyuridine (mo5U) at position 34 in tRNAs.</text>
</comment>
<reference evidence="5 6" key="1">
    <citation type="submission" date="2024-09" db="EMBL/GenBank/DDBJ databases">
        <authorList>
            <person name="Sun Q."/>
            <person name="Mori K."/>
        </authorList>
    </citation>
    <scope>NUCLEOTIDE SEQUENCE [LARGE SCALE GENOMIC DNA]</scope>
    <source>
        <strain evidence="5 6">CCM 7228</strain>
    </source>
</reference>
<keyword evidence="1 4" id="KW-0489">Methyltransferase</keyword>
<dbReference type="PANTHER" id="PTHR10509">
    <property type="entry name" value="O-METHYLTRANSFERASE-RELATED"/>
    <property type="match status" value="1"/>
</dbReference>
<gene>
    <name evidence="4" type="primary">trmR</name>
    <name evidence="5" type="ORF">ACFFIX_01320</name>
</gene>
<dbReference type="Pfam" id="PF01596">
    <property type="entry name" value="Methyltransf_3"/>
    <property type="match status" value="1"/>
</dbReference>
<feature type="binding site" evidence="4">
    <location>
        <position position="157"/>
    </location>
    <ligand>
        <name>Mg(2+)</name>
        <dbReference type="ChEBI" id="CHEBI:18420"/>
    </ligand>
</feature>
<feature type="binding site" evidence="4">
    <location>
        <position position="66"/>
    </location>
    <ligand>
        <name>S-adenosyl-L-methionine</name>
        <dbReference type="ChEBI" id="CHEBI:59789"/>
    </ligand>
</feature>
<dbReference type="GO" id="GO:0008168">
    <property type="term" value="F:methyltransferase activity"/>
    <property type="evidence" value="ECO:0007669"/>
    <property type="project" value="UniProtKB-KW"/>
</dbReference>
<feature type="binding site" evidence="4">
    <location>
        <position position="131"/>
    </location>
    <ligand>
        <name>S-adenosyl-L-methionine</name>
        <dbReference type="ChEBI" id="CHEBI:59789"/>
    </ligand>
</feature>
<dbReference type="InterPro" id="IPR002935">
    <property type="entry name" value="SAM_O-MeTrfase"/>
</dbReference>
<keyword evidence="4" id="KW-0819">tRNA processing</keyword>
<accession>A0ABV6G9A0</accession>
<dbReference type="GO" id="GO:0032259">
    <property type="term" value="P:methylation"/>
    <property type="evidence" value="ECO:0007669"/>
    <property type="project" value="UniProtKB-KW"/>
</dbReference>
<feature type="binding site" evidence="4">
    <location>
        <begin position="111"/>
        <end position="112"/>
    </location>
    <ligand>
        <name>S-adenosyl-L-methionine</name>
        <dbReference type="ChEBI" id="CHEBI:59789"/>
    </ligand>
</feature>
<evidence type="ECO:0000256" key="4">
    <source>
        <dbReference type="HAMAP-Rule" id="MF_02217"/>
    </source>
</evidence>
<keyword evidence="3 4" id="KW-0949">S-adenosyl-L-methionine</keyword>